<dbReference type="Proteomes" id="UP001595420">
    <property type="component" value="Unassembled WGS sequence"/>
</dbReference>
<sequence length="348" mass="36740">MVTVRDGFDAGAIAAMLAQRVEDLARELLPNGRRDGAEWRCGSLAGERGQSLAVRIRGERCGVWCDFASGQRGDALDLVAAIRFGGDKREALRWARGWLGIGPGSTAPAIPPAAPAPKDRGLDAEAEARRRAALALFLAAQPSIAGTPVDFYLRGRGIALAELGRQPRALRFHPAVWCAEAGRDLPAMVAAIIDGEGTHLSTHRTWLARDAAGQWRKAPLAKAKRVLGGFAGGFIPLQRGASGKPMREAPEGETVAAAEGIETALSVALACPDLRVVAAVSVSNFARLALPPQVRTLILCADNDEGAQARDAVSRAVAQHQAEGRIVRIARSPIGSDFNDLLLAEPQA</sequence>
<name>A0ABV7BXF2_9PROT</name>
<dbReference type="RefSeq" id="WP_246602726.1">
    <property type="nucleotide sequence ID" value="NZ_JAFNJS010000003.1"/>
</dbReference>
<dbReference type="InterPro" id="IPR034154">
    <property type="entry name" value="TOPRIM_DnaG/twinkle"/>
</dbReference>
<gene>
    <name evidence="3" type="ORF">ACFOD3_12865</name>
</gene>
<feature type="domain" description="Toprim" evidence="1">
    <location>
        <begin position="255"/>
        <end position="345"/>
    </location>
</feature>
<evidence type="ECO:0000313" key="4">
    <source>
        <dbReference type="Proteomes" id="UP001595420"/>
    </source>
</evidence>
<proteinExistence type="predicted"/>
<evidence type="ECO:0000313" key="3">
    <source>
        <dbReference type="EMBL" id="MFC3000790.1"/>
    </source>
</evidence>
<comment type="caution">
    <text evidence="3">The sequence shown here is derived from an EMBL/GenBank/DDBJ whole genome shotgun (WGS) entry which is preliminary data.</text>
</comment>
<organism evidence="3 4">
    <name type="scientific">Falsiroseomonas tokyonensis</name>
    <dbReference type="NCBI Taxonomy" id="430521"/>
    <lineage>
        <taxon>Bacteria</taxon>
        <taxon>Pseudomonadati</taxon>
        <taxon>Pseudomonadota</taxon>
        <taxon>Alphaproteobacteria</taxon>
        <taxon>Acetobacterales</taxon>
        <taxon>Roseomonadaceae</taxon>
        <taxon>Falsiroseomonas</taxon>
    </lineage>
</organism>
<evidence type="ECO:0000259" key="1">
    <source>
        <dbReference type="Pfam" id="PF13362"/>
    </source>
</evidence>
<dbReference type="CDD" id="cd01029">
    <property type="entry name" value="TOPRIM_primases"/>
    <property type="match status" value="1"/>
</dbReference>
<accession>A0ABV7BXF2</accession>
<reference evidence="4" key="1">
    <citation type="journal article" date="2019" name="Int. J. Syst. Evol. Microbiol.">
        <title>The Global Catalogue of Microorganisms (GCM) 10K type strain sequencing project: providing services to taxonomists for standard genome sequencing and annotation.</title>
        <authorList>
            <consortium name="The Broad Institute Genomics Platform"/>
            <consortium name="The Broad Institute Genome Sequencing Center for Infectious Disease"/>
            <person name="Wu L."/>
            <person name="Ma J."/>
        </authorList>
    </citation>
    <scope>NUCLEOTIDE SEQUENCE [LARGE SCALE GENOMIC DNA]</scope>
    <source>
        <strain evidence="4">CGMCC 1.16855</strain>
    </source>
</reference>
<dbReference type="InterPro" id="IPR006171">
    <property type="entry name" value="TOPRIM_dom"/>
</dbReference>
<feature type="domain" description="DUF7146" evidence="2">
    <location>
        <begin position="128"/>
        <end position="236"/>
    </location>
</feature>
<dbReference type="EMBL" id="JBHRSB010000003">
    <property type="protein sequence ID" value="MFC3000790.1"/>
    <property type="molecule type" value="Genomic_DNA"/>
</dbReference>
<evidence type="ECO:0000259" key="2">
    <source>
        <dbReference type="Pfam" id="PF23639"/>
    </source>
</evidence>
<keyword evidence="4" id="KW-1185">Reference proteome</keyword>
<dbReference type="Pfam" id="PF13362">
    <property type="entry name" value="Toprim_3"/>
    <property type="match status" value="1"/>
</dbReference>
<dbReference type="Pfam" id="PF23639">
    <property type="entry name" value="DUF7146"/>
    <property type="match status" value="1"/>
</dbReference>
<dbReference type="InterPro" id="IPR055570">
    <property type="entry name" value="DUF7146"/>
</dbReference>
<protein>
    <submittedName>
        <fullName evidence="3">Toprim domain-containing protein</fullName>
    </submittedName>
</protein>